<reference evidence="7 8" key="2">
    <citation type="submission" date="2010-03" db="EMBL/GenBank/DDBJ databases">
        <authorList>
            <person name="Pajon A."/>
        </authorList>
    </citation>
    <scope>NUCLEOTIDE SEQUENCE [LARGE SCALE GENOMIC DNA]</scope>
    <source>
        <strain evidence="7 8">WAL 8301</strain>
    </source>
</reference>
<dbReference type="RefSeq" id="WP_015546012.1">
    <property type="nucleotide sequence ID" value="NC_021030.1"/>
</dbReference>
<dbReference type="BioCyc" id="ASHA717959:AL1_RS01985-MONOMER"/>
<dbReference type="OrthoDB" id="9799090at2"/>
<gene>
    <name evidence="7" type="ORF">AL1_04220</name>
</gene>
<dbReference type="Pfam" id="PF07885">
    <property type="entry name" value="Ion_trans_2"/>
    <property type="match status" value="1"/>
</dbReference>
<feature type="transmembrane region" description="Helical" evidence="5">
    <location>
        <begin position="47"/>
        <end position="67"/>
    </location>
</feature>
<evidence type="ECO:0000313" key="8">
    <source>
        <dbReference type="Proteomes" id="UP000008794"/>
    </source>
</evidence>
<keyword evidence="8" id="KW-1185">Reference proteome</keyword>
<dbReference type="AlphaFoldDB" id="D4IJG0"/>
<dbReference type="InterPro" id="IPR013099">
    <property type="entry name" value="K_chnl_dom"/>
</dbReference>
<evidence type="ECO:0000256" key="2">
    <source>
        <dbReference type="ARBA" id="ARBA00022692"/>
    </source>
</evidence>
<dbReference type="EMBL" id="FP929032">
    <property type="protein sequence ID" value="CBK63072.1"/>
    <property type="molecule type" value="Genomic_DNA"/>
</dbReference>
<evidence type="ECO:0000256" key="1">
    <source>
        <dbReference type="ARBA" id="ARBA00004141"/>
    </source>
</evidence>
<keyword evidence="4 5" id="KW-0472">Membrane</keyword>
<evidence type="ECO:0000256" key="3">
    <source>
        <dbReference type="ARBA" id="ARBA00022989"/>
    </source>
</evidence>
<name>D4IJG0_9BACT</name>
<dbReference type="HOGENOM" id="CLU_093393_0_0_10"/>
<dbReference type="PATRIC" id="fig|717959.3.peg.1948"/>
<dbReference type="KEGG" id="ash:AL1_04220"/>
<feature type="transmembrane region" description="Helical" evidence="5">
    <location>
        <begin position="103"/>
        <end position="123"/>
    </location>
</feature>
<protein>
    <submittedName>
        <fullName evidence="7">Ion channel</fullName>
    </submittedName>
</protein>
<reference evidence="7 8" key="1">
    <citation type="submission" date="2010-03" db="EMBL/GenBank/DDBJ databases">
        <title>The genome sequence of Alistipes shahii WAL 8301.</title>
        <authorList>
            <consortium name="metaHIT consortium -- http://www.metahit.eu/"/>
            <person name="Pajon A."/>
            <person name="Turner K."/>
            <person name="Parkhill J."/>
        </authorList>
    </citation>
    <scope>NUCLEOTIDE SEQUENCE [LARGE SCALE GENOMIC DNA]</scope>
    <source>
        <strain evidence="7 8">WAL 8301</strain>
    </source>
</reference>
<comment type="subcellular location">
    <subcellularLocation>
        <location evidence="1">Membrane</location>
        <topology evidence="1">Multi-pass membrane protein</topology>
    </subcellularLocation>
</comment>
<feature type="transmembrane region" description="Helical" evidence="5">
    <location>
        <begin position="135"/>
        <end position="155"/>
    </location>
</feature>
<evidence type="ECO:0000259" key="6">
    <source>
        <dbReference type="Pfam" id="PF07885"/>
    </source>
</evidence>
<dbReference type="STRING" id="717959.AL1_04220"/>
<evidence type="ECO:0000313" key="7">
    <source>
        <dbReference type="EMBL" id="CBK63072.1"/>
    </source>
</evidence>
<dbReference type="Proteomes" id="UP000008794">
    <property type="component" value="Chromosome"/>
</dbReference>
<dbReference type="Gene3D" id="1.10.287.70">
    <property type="match status" value="1"/>
</dbReference>
<organism evidence="7 8">
    <name type="scientific">Alistipes shahii WAL 8301</name>
    <dbReference type="NCBI Taxonomy" id="717959"/>
    <lineage>
        <taxon>Bacteria</taxon>
        <taxon>Pseudomonadati</taxon>
        <taxon>Bacteroidota</taxon>
        <taxon>Bacteroidia</taxon>
        <taxon>Bacteroidales</taxon>
        <taxon>Rikenellaceae</taxon>
        <taxon>Alistipes</taxon>
    </lineage>
</organism>
<keyword evidence="3 5" id="KW-1133">Transmembrane helix</keyword>
<evidence type="ECO:0000256" key="5">
    <source>
        <dbReference type="SAM" id="Phobius"/>
    </source>
</evidence>
<keyword evidence="2 5" id="KW-0812">Transmembrane</keyword>
<dbReference type="Gene3D" id="1.20.120.350">
    <property type="entry name" value="Voltage-gated potassium channels. Chain C"/>
    <property type="match status" value="1"/>
</dbReference>
<accession>D4IJG0</accession>
<feature type="transmembrane region" description="Helical" evidence="5">
    <location>
        <begin position="14"/>
        <end position="35"/>
    </location>
</feature>
<feature type="transmembrane region" description="Helical" evidence="5">
    <location>
        <begin position="191"/>
        <end position="216"/>
    </location>
</feature>
<evidence type="ECO:0000256" key="4">
    <source>
        <dbReference type="ARBA" id="ARBA00023136"/>
    </source>
</evidence>
<dbReference type="GeneID" id="92758443"/>
<feature type="domain" description="Potassium channel" evidence="6">
    <location>
        <begin position="143"/>
        <end position="218"/>
    </location>
</feature>
<feature type="transmembrane region" description="Helical" evidence="5">
    <location>
        <begin position="79"/>
        <end position="97"/>
    </location>
</feature>
<dbReference type="SUPFAM" id="SSF81324">
    <property type="entry name" value="Voltage-gated potassium channels"/>
    <property type="match status" value="1"/>
</dbReference>
<sequence length="225" mass="25651">MSLTQSARAGIRDALGVVKLIAGLVLLVALSWEIIAGDHVHMSRTYLAIQFVVCLVFLCDFFVRWAAAERPGRFFWRNLPFLLLSVPYLNILVWSGVGMTHDWGVLVGLIPLLRAFLAMVIIVRWLVSENRMRRLFFAYIFTVVVFTYISGLVFYDYEVLVNPKLHGFGNALWWAWMNVTTVGAEIFPVTAVGKVFCVLLPSLGMMFFPIFTTYVLQEYTHKKGE</sequence>
<dbReference type="GO" id="GO:0016020">
    <property type="term" value="C:membrane"/>
    <property type="evidence" value="ECO:0007669"/>
    <property type="project" value="UniProtKB-SubCell"/>
</dbReference>
<proteinExistence type="predicted"/>
<dbReference type="InterPro" id="IPR027359">
    <property type="entry name" value="Volt_channel_dom_sf"/>
</dbReference>